<keyword evidence="5" id="KW-0539">Nucleus</keyword>
<keyword evidence="8" id="KW-1185">Reference proteome</keyword>
<dbReference type="OrthoDB" id="77564at2759"/>
<organism evidence="7 8">
    <name type="scientific">Viridothelium virens</name>
    <name type="common">Speckled blister lichen</name>
    <name type="synonym">Trypethelium virens</name>
    <dbReference type="NCBI Taxonomy" id="1048519"/>
    <lineage>
        <taxon>Eukaryota</taxon>
        <taxon>Fungi</taxon>
        <taxon>Dikarya</taxon>
        <taxon>Ascomycota</taxon>
        <taxon>Pezizomycotina</taxon>
        <taxon>Dothideomycetes</taxon>
        <taxon>Dothideomycetes incertae sedis</taxon>
        <taxon>Trypetheliales</taxon>
        <taxon>Trypetheliaceae</taxon>
        <taxon>Viridothelium</taxon>
    </lineage>
</organism>
<name>A0A6A6HDN3_VIRVR</name>
<feature type="region of interest" description="Disordered" evidence="6">
    <location>
        <begin position="1833"/>
        <end position="1979"/>
    </location>
</feature>
<feature type="compositionally biased region" description="Basic and acidic residues" evidence="6">
    <location>
        <begin position="1886"/>
        <end position="1911"/>
    </location>
</feature>
<dbReference type="Proteomes" id="UP000800092">
    <property type="component" value="Unassembled WGS sequence"/>
</dbReference>
<reference evidence="7" key="1">
    <citation type="journal article" date="2020" name="Stud. Mycol.">
        <title>101 Dothideomycetes genomes: a test case for predicting lifestyles and emergence of pathogens.</title>
        <authorList>
            <person name="Haridas S."/>
            <person name="Albert R."/>
            <person name="Binder M."/>
            <person name="Bloem J."/>
            <person name="Labutti K."/>
            <person name="Salamov A."/>
            <person name="Andreopoulos B."/>
            <person name="Baker S."/>
            <person name="Barry K."/>
            <person name="Bills G."/>
            <person name="Bluhm B."/>
            <person name="Cannon C."/>
            <person name="Castanera R."/>
            <person name="Culley D."/>
            <person name="Daum C."/>
            <person name="Ezra D."/>
            <person name="Gonzalez J."/>
            <person name="Henrissat B."/>
            <person name="Kuo A."/>
            <person name="Liang C."/>
            <person name="Lipzen A."/>
            <person name="Lutzoni F."/>
            <person name="Magnuson J."/>
            <person name="Mondo S."/>
            <person name="Nolan M."/>
            <person name="Ohm R."/>
            <person name="Pangilinan J."/>
            <person name="Park H.-J."/>
            <person name="Ramirez L."/>
            <person name="Alfaro M."/>
            <person name="Sun H."/>
            <person name="Tritt A."/>
            <person name="Yoshinaga Y."/>
            <person name="Zwiers L.-H."/>
            <person name="Turgeon B."/>
            <person name="Goodwin S."/>
            <person name="Spatafora J."/>
            <person name="Crous P."/>
            <person name="Grigoriev I."/>
        </authorList>
    </citation>
    <scope>NUCLEOTIDE SEQUENCE</scope>
    <source>
        <strain evidence="7">Tuck. ex Michener</strain>
    </source>
</reference>
<comment type="subcellular location">
    <subcellularLocation>
        <location evidence="2">Nucleus</location>
    </subcellularLocation>
</comment>
<feature type="compositionally biased region" description="Basic and acidic residues" evidence="6">
    <location>
        <begin position="381"/>
        <end position="419"/>
    </location>
</feature>
<gene>
    <name evidence="7" type="ORF">EV356DRAFT_513347</name>
</gene>
<feature type="compositionally biased region" description="Low complexity" evidence="6">
    <location>
        <begin position="1833"/>
        <end position="1866"/>
    </location>
</feature>
<accession>A0A6A6HDN3</accession>
<feature type="region of interest" description="Disordered" evidence="6">
    <location>
        <begin position="1735"/>
        <end position="1760"/>
    </location>
</feature>
<dbReference type="InterPro" id="IPR033053">
    <property type="entry name" value="Hir3/CABIN1"/>
</dbReference>
<dbReference type="EMBL" id="ML991787">
    <property type="protein sequence ID" value="KAF2236102.1"/>
    <property type="molecule type" value="Genomic_DNA"/>
</dbReference>
<sequence length="1979" mass="219730">MASFRALNIESDDESDDEIDDTKEVQIEEALKLYQTALKYHSQGPQSYDKAGDAYRALFESEIFRYPESLSELRRYQLYEAPPEDALRPYDAAQKTAVVATGSGESAPSTLPQILHLSYKNHGEYWLELLRSGIGKTTGDGRDTGAVNFTYGQPSATAAAALEYFVEALDKDGTDLDLWRRTSSITSLLGSQRTARYCLEALLDKHARGTGGPLTLPGIQDSLAASDYAKITKAIGDDMFKSRETKIRLRASKLAAALDRPLESMNEVAARLGHFAKGRVSLSDPTAAPRLALGPLRSDWVEVGEALLRQFLMEKDGVIDTSSSSGIFLEIFPEPLLQNSGEVHLVNPQAQQKKEIDAGSLISPVAVPPTSAVSTSEQVQDDQKDDDHKSVNEFKNEEGNKDPSEAKDGSNRKRSHDSAGLEGNEGTRARSKRIRARDSVTEGTSATEEAAVDPWKHFEQQLEPYIQADDILFDTLGILLQKIGLDDIPRAQKLREMAYFERDNSLPPDSAASSSSSDRNFNTAVSDFQSAVRIRANDLARMLLAAGDVIDELGSTSPQAGLAAILGHAKRSSTKTTSKTLLVGGEGLGHFSRDINTKWTHIQEAALGWVQYFLKPGYFPGLEGLTTSYTMHLWSDPLKALVVRIIVNLDEFIFASMLENFELKVAADDAHASLERQRSVEMVQALFELHLDVYSLIKHPGSGVDLTTQTLQKERLARWSELAQCSLEQTSYRDDQFSDQQTLRLRHLWATAFHLSVCDGVPQDHVLLCLEDLKKTIKDCGSPMIDLQNNAIMPEISVSAVAREISRLTTKDFFIKVFDPYQSDPVTVIESLEPVLEASLAGRSLTASSEYYDNGGSAIAEVVDGVNGSKLHQALSPDVHVSPIFDELFKFLESGSISVKLSLWQRLREAYEAIDYPSKIMSCYLRSIECLVRELSLPSHRESAQDQRHFTLIKMLRMLDELCVRVLIITDGNREAFECVDIDHVQSSFQALMFFTELLHTFTMYHDAVKIGQLQPPQGENGAPSILPMLASRIQDMQVRLWKLQYILFSEGLVQSATPSLTPLDDKFDFLRVVHRATGIRGFCKGSHRTFLRLLRKEMLQISHVQDFESEFAQVLFDLYGLDVFPSNHLKEDHACAPEPLDRKTALALLDFVLTQASRINIKELTKTELKNAIEKIHGSLPKNKPSEGMNRNRAVYRAKMKMPIQPLSLFQCLDGIGGLPTVPVSPHEAPAASKGWYFLMGQMALTRFRSQKRVGAVPTEDVMLAIAFFVQDIEYSAEKWETWYRLAQAYDVQVEESVLWSAEGLNNNSQDIVQNQRAAIHCYTLAVALSIQSADFSFETSSKIADLYADFGTRLYSSSREPFSMAAFSVDEFERTFSGEVIYKKSPFQALQPYIAWRLASAMFRRAIMGKPENWSNHYMLGKCLWKMHCVEEGGSKVPTVYAVLDAFIKAIKALPERRDGRQYPILEPHYKLVSIVHKMVERSELDLAEAVRALSDTTQYAQGVSPPDDREAWNTYVLQVLKNMRVADKSNWHHRMTARAATIIYQSGDDETATNAAKSELMQQIFTKTMTVQVWKPENERPGRHFVYTTRYSTFFVQLLVQSGDRANLEALAKRLRRKPNDFLNHTKLWQDVCQNYLRLLRRAADVPEGHEDAIFKSVSHEDFQKRATRIETWSRQPSTNHLLLDVLRETIELKRLNNSLMKSTLIDDLIGDAYALLYDTIGQELDAAALTPTPTETPAVPPLPPPPPPPPPKEKESVMSLSNMMNNTDGANDTADTATPTPSIPPATAAAVPADQAAKPARVRGVGRREIRQAAEAATTQKPIVLAAAPSTAAAQSKPAVVPTPSSTSATATPGTTTTMAAVEIPARSQAVVEIRGAAEGGRQGEKEKEKDKEREKEKEKDKEKVEESAPGSVHDSADDESELSELVEEGEEEEDDEEGEEIIVRPLFPGLASKDGASGGNGKNGGQEGGKGSGE</sequence>
<evidence type="ECO:0000256" key="5">
    <source>
        <dbReference type="ARBA" id="ARBA00023242"/>
    </source>
</evidence>
<feature type="compositionally biased region" description="Acidic residues" evidence="6">
    <location>
        <begin position="10"/>
        <end position="21"/>
    </location>
</feature>
<dbReference type="GO" id="GO:0005634">
    <property type="term" value="C:nucleus"/>
    <property type="evidence" value="ECO:0007669"/>
    <property type="project" value="UniProtKB-SubCell"/>
</dbReference>
<evidence type="ECO:0000256" key="1">
    <source>
        <dbReference type="ARBA" id="ARBA00002687"/>
    </source>
</evidence>
<feature type="compositionally biased region" description="Pro residues" evidence="6">
    <location>
        <begin position="1742"/>
        <end position="1754"/>
    </location>
</feature>
<evidence type="ECO:0000256" key="2">
    <source>
        <dbReference type="ARBA" id="ARBA00004123"/>
    </source>
</evidence>
<feature type="region of interest" description="Disordered" evidence="6">
    <location>
        <begin position="1"/>
        <end position="21"/>
    </location>
</feature>
<evidence type="ECO:0000256" key="4">
    <source>
        <dbReference type="ARBA" id="ARBA00014848"/>
    </source>
</evidence>
<evidence type="ECO:0000256" key="3">
    <source>
        <dbReference type="ARBA" id="ARBA00007335"/>
    </source>
</evidence>
<evidence type="ECO:0000313" key="8">
    <source>
        <dbReference type="Proteomes" id="UP000800092"/>
    </source>
</evidence>
<feature type="region of interest" description="Disordered" evidence="6">
    <location>
        <begin position="365"/>
        <end position="450"/>
    </location>
</feature>
<dbReference type="GO" id="GO:0006325">
    <property type="term" value="P:chromatin organization"/>
    <property type="evidence" value="ECO:0007669"/>
    <property type="project" value="InterPro"/>
</dbReference>
<feature type="compositionally biased region" description="Acidic residues" evidence="6">
    <location>
        <begin position="1921"/>
        <end position="1945"/>
    </location>
</feature>
<protein>
    <recommendedName>
        <fullName evidence="4">Histone transcription regulator 3 homolog</fullName>
    </recommendedName>
</protein>
<evidence type="ECO:0000256" key="6">
    <source>
        <dbReference type="SAM" id="MobiDB-lite"/>
    </source>
</evidence>
<dbReference type="PANTHER" id="PTHR15502:SF7">
    <property type="entry name" value="CALCINEURIN-BINDING PROTEIN CABIN-1"/>
    <property type="match status" value="1"/>
</dbReference>
<proteinExistence type="inferred from homology"/>
<comment type="function">
    <text evidence="1">Has a role in a nucleosome assembly pathway that is required for the integrity of heterochromatin and proper chromosome segregation.</text>
</comment>
<evidence type="ECO:0000313" key="7">
    <source>
        <dbReference type="EMBL" id="KAF2236102.1"/>
    </source>
</evidence>
<comment type="similarity">
    <text evidence="3">Belongs to the HIR3 family.</text>
</comment>
<dbReference type="PANTHER" id="PTHR15502">
    <property type="entry name" value="CALCINEURIN-BINDING PROTEIN CABIN 1-RELATED"/>
    <property type="match status" value="1"/>
</dbReference>
<dbReference type="GO" id="GO:0031491">
    <property type="term" value="F:nucleosome binding"/>
    <property type="evidence" value="ECO:0007669"/>
    <property type="project" value="TreeGrafter"/>
</dbReference>
<feature type="compositionally biased region" description="Gly residues" evidence="6">
    <location>
        <begin position="1961"/>
        <end position="1979"/>
    </location>
</feature>
<dbReference type="GO" id="GO:0000417">
    <property type="term" value="C:HIR complex"/>
    <property type="evidence" value="ECO:0007669"/>
    <property type="project" value="TreeGrafter"/>
</dbReference>